<feature type="domain" description="Protein kinase" evidence="14">
    <location>
        <begin position="125"/>
        <end position="446"/>
    </location>
</feature>
<evidence type="ECO:0000259" key="14">
    <source>
        <dbReference type="PROSITE" id="PS50011"/>
    </source>
</evidence>
<evidence type="ECO:0000256" key="1">
    <source>
        <dbReference type="ARBA" id="ARBA00005020"/>
    </source>
</evidence>
<dbReference type="PANTHER" id="PTHR10566:SF113">
    <property type="entry name" value="PROTEIN ACTIVITY OF BC1 COMPLEX KINASE 7, CHLOROPLASTIC"/>
    <property type="match status" value="1"/>
</dbReference>
<dbReference type="InterPro" id="IPR000719">
    <property type="entry name" value="Prot_kinase_dom"/>
</dbReference>
<evidence type="ECO:0000256" key="5">
    <source>
        <dbReference type="ARBA" id="ARBA00022679"/>
    </source>
</evidence>
<evidence type="ECO:0000256" key="12">
    <source>
        <dbReference type="ARBA" id="ARBA00023136"/>
    </source>
</evidence>
<evidence type="ECO:0000256" key="8">
    <source>
        <dbReference type="ARBA" id="ARBA00022741"/>
    </source>
</evidence>
<keyword evidence="10" id="KW-0067">ATP-binding</keyword>
<evidence type="ECO:0000256" key="13">
    <source>
        <dbReference type="SAM" id="Phobius"/>
    </source>
</evidence>
<comment type="caution">
    <text evidence="15">The sequence shown here is derived from an EMBL/GenBank/DDBJ whole genome shotgun (WGS) entry which is preliminary data.</text>
</comment>
<dbReference type="OrthoDB" id="9795390at2"/>
<protein>
    <submittedName>
        <fullName evidence="15">2-polyprenylphenol 6-hydroxylase</fullName>
    </submittedName>
</protein>
<keyword evidence="8" id="KW-0547">Nucleotide-binding</keyword>
<dbReference type="GO" id="GO:0006744">
    <property type="term" value="P:ubiquinone biosynthetic process"/>
    <property type="evidence" value="ECO:0007669"/>
    <property type="project" value="UniProtKB-UniPathway"/>
</dbReference>
<keyword evidence="7 13" id="KW-0812">Transmembrane</keyword>
<evidence type="ECO:0000256" key="7">
    <source>
        <dbReference type="ARBA" id="ARBA00022692"/>
    </source>
</evidence>
<name>A0A2U1SUM5_METSR</name>
<keyword evidence="4" id="KW-0997">Cell inner membrane</keyword>
<dbReference type="PROSITE" id="PS50011">
    <property type="entry name" value="PROTEIN_KINASE_DOM"/>
    <property type="match status" value="1"/>
</dbReference>
<evidence type="ECO:0000256" key="3">
    <source>
        <dbReference type="ARBA" id="ARBA00022475"/>
    </source>
</evidence>
<keyword evidence="5" id="KW-0808">Transferase</keyword>
<feature type="transmembrane region" description="Helical" evidence="13">
    <location>
        <begin position="505"/>
        <end position="521"/>
    </location>
</feature>
<dbReference type="NCBIfam" id="TIGR01982">
    <property type="entry name" value="UbiB"/>
    <property type="match status" value="1"/>
</dbReference>
<dbReference type="InterPro" id="IPR004147">
    <property type="entry name" value="ABC1_dom"/>
</dbReference>
<keyword evidence="9" id="KW-0418">Kinase</keyword>
<organism evidence="15 16">
    <name type="scientific">Methylosinus sporium</name>
    <dbReference type="NCBI Taxonomy" id="428"/>
    <lineage>
        <taxon>Bacteria</taxon>
        <taxon>Pseudomonadati</taxon>
        <taxon>Pseudomonadota</taxon>
        <taxon>Alphaproteobacteria</taxon>
        <taxon>Hyphomicrobiales</taxon>
        <taxon>Methylocystaceae</taxon>
        <taxon>Methylosinus</taxon>
    </lineage>
</organism>
<keyword evidence="3" id="KW-1003">Cell membrane</keyword>
<evidence type="ECO:0000256" key="10">
    <source>
        <dbReference type="ARBA" id="ARBA00022840"/>
    </source>
</evidence>
<dbReference type="Pfam" id="PF03109">
    <property type="entry name" value="ABC1"/>
    <property type="match status" value="1"/>
</dbReference>
<keyword evidence="12 13" id="KW-0472">Membrane</keyword>
<dbReference type="InterPro" id="IPR010232">
    <property type="entry name" value="UbiB"/>
</dbReference>
<reference evidence="15 16" key="1">
    <citation type="journal article" date="2018" name="Appl. Microbiol. Biotechnol.">
        <title>Co-cultivation of the strictly anaerobic methanogen Methanosarcina barkeri with aerobic methanotrophs in an oxygen-limited membrane bioreactor.</title>
        <authorList>
            <person name="In 't Zandt M.H."/>
            <person name="van den Bosch T.J.M."/>
            <person name="Rijkers R."/>
            <person name="van Kessel M.A.H.J."/>
            <person name="Jetten M.S.M."/>
            <person name="Welte C.U."/>
        </authorList>
    </citation>
    <scope>NUCLEOTIDE SEQUENCE [LARGE SCALE GENOMIC DNA]</scope>
    <source>
        <strain evidence="15 16">DSM 17706</strain>
    </source>
</reference>
<keyword evidence="11 13" id="KW-1133">Transmembrane helix</keyword>
<evidence type="ECO:0000313" key="15">
    <source>
        <dbReference type="EMBL" id="PWB95323.1"/>
    </source>
</evidence>
<dbReference type="InterPro" id="IPR045308">
    <property type="entry name" value="UbiB_bact"/>
</dbReference>
<sequence>MLIGFGHLFRLARAGFILAREGVFKSVDPAILPVPAQFLLRFGNLLAKPGSSAGGAPQALVRAFAQIGPSYVKLGQFLATRPDVVGGEIADALTALQDRMEPFGRKAAVEIIEKAFGKPIDEIFLSFGEPVAAASIAQVHPARVAYAEGERKVAVKVLRPDVERQFRRDFADMYILARAAERFSAEARRLRMIQVVDTLARSVKLETDFRLEAAAASEFRDNVTDDPDIRAPGVDWDRTTREVLTLEWIDGAPLSDIARVAAMSHDLKDLGRKVLQSFLRTAMRDGFFHADMHQGNLFVDRKGRLVAIDFGIMGRLGFKERRFLAEILFGFITRDYKRVAEVHFEAGYVPPIHSVEEFSQALRAIGEPLHTANAQDISMARLLTLLFEVTALFDMRTRTELVLLQKTMVVAEGVARSLDPTLNIWRTSDPVVRSWIEDNLGPKAKLEDAGRAAIEVAKFTTRLPKLLNDAEAAVEMLASAGSKGLRLSEDSLEGLARARRRSDRWFMLAVVLVALLAIHWMR</sequence>
<dbReference type="PANTHER" id="PTHR10566">
    <property type="entry name" value="CHAPERONE-ACTIVITY OF BC1 COMPLEX CABC1 -RELATED"/>
    <property type="match status" value="1"/>
</dbReference>
<gene>
    <name evidence="15" type="primary">ubiB</name>
    <name evidence="15" type="ORF">C5689_04095</name>
</gene>
<keyword evidence="6" id="KW-0831">Ubiquinone biosynthesis</keyword>
<dbReference type="CDD" id="cd13972">
    <property type="entry name" value="UbiB"/>
    <property type="match status" value="1"/>
</dbReference>
<comment type="similarity">
    <text evidence="2">Belongs to the protein kinase superfamily. ADCK protein kinase family.</text>
</comment>
<evidence type="ECO:0000256" key="9">
    <source>
        <dbReference type="ARBA" id="ARBA00022777"/>
    </source>
</evidence>
<comment type="pathway">
    <text evidence="1">Cofactor biosynthesis; ubiquinone biosynthesis [regulation].</text>
</comment>
<keyword evidence="16" id="KW-1185">Reference proteome</keyword>
<dbReference type="Proteomes" id="UP000245137">
    <property type="component" value="Unassembled WGS sequence"/>
</dbReference>
<dbReference type="EMBL" id="PUIV01000003">
    <property type="protein sequence ID" value="PWB95323.1"/>
    <property type="molecule type" value="Genomic_DNA"/>
</dbReference>
<dbReference type="GO" id="GO:0005524">
    <property type="term" value="F:ATP binding"/>
    <property type="evidence" value="ECO:0007669"/>
    <property type="project" value="UniProtKB-KW"/>
</dbReference>
<evidence type="ECO:0000256" key="11">
    <source>
        <dbReference type="ARBA" id="ARBA00022989"/>
    </source>
</evidence>
<proteinExistence type="inferred from homology"/>
<dbReference type="GO" id="GO:0004672">
    <property type="term" value="F:protein kinase activity"/>
    <property type="evidence" value="ECO:0007669"/>
    <property type="project" value="InterPro"/>
</dbReference>
<evidence type="ECO:0000313" key="16">
    <source>
        <dbReference type="Proteomes" id="UP000245137"/>
    </source>
</evidence>
<dbReference type="SUPFAM" id="SSF56112">
    <property type="entry name" value="Protein kinase-like (PK-like)"/>
    <property type="match status" value="1"/>
</dbReference>
<evidence type="ECO:0000256" key="6">
    <source>
        <dbReference type="ARBA" id="ARBA00022688"/>
    </source>
</evidence>
<evidence type="ECO:0000256" key="2">
    <source>
        <dbReference type="ARBA" id="ARBA00009670"/>
    </source>
</evidence>
<accession>A0A2U1SUM5</accession>
<dbReference type="InterPro" id="IPR050154">
    <property type="entry name" value="UbiB_kinase"/>
</dbReference>
<dbReference type="RefSeq" id="WP_108915995.1">
    <property type="nucleotide sequence ID" value="NZ_BGJY01000012.1"/>
</dbReference>
<evidence type="ECO:0000256" key="4">
    <source>
        <dbReference type="ARBA" id="ARBA00022519"/>
    </source>
</evidence>
<dbReference type="UniPathway" id="UPA00232"/>
<dbReference type="InterPro" id="IPR011009">
    <property type="entry name" value="Kinase-like_dom_sf"/>
</dbReference>
<dbReference type="AlphaFoldDB" id="A0A2U1SUM5"/>